<gene>
    <name evidence="2" type="ORF">A3860_24685</name>
</gene>
<accession>A0A1V9FYZ0</accession>
<proteinExistence type="predicted"/>
<protein>
    <submittedName>
        <fullName evidence="2">Uncharacterized protein</fullName>
    </submittedName>
</protein>
<keyword evidence="1" id="KW-1133">Transmembrane helix</keyword>
<name>A0A1V9FYZ0_9BACT</name>
<keyword evidence="3" id="KW-1185">Reference proteome</keyword>
<dbReference type="AlphaFoldDB" id="A0A1V9FYZ0"/>
<feature type="transmembrane region" description="Helical" evidence="1">
    <location>
        <begin position="72"/>
        <end position="93"/>
    </location>
</feature>
<evidence type="ECO:0000256" key="1">
    <source>
        <dbReference type="SAM" id="Phobius"/>
    </source>
</evidence>
<dbReference type="EMBL" id="LVYD01000045">
    <property type="protein sequence ID" value="OQP63540.1"/>
    <property type="molecule type" value="Genomic_DNA"/>
</dbReference>
<organism evidence="2 3">
    <name type="scientific">Niastella vici</name>
    <dbReference type="NCBI Taxonomy" id="1703345"/>
    <lineage>
        <taxon>Bacteria</taxon>
        <taxon>Pseudomonadati</taxon>
        <taxon>Bacteroidota</taxon>
        <taxon>Chitinophagia</taxon>
        <taxon>Chitinophagales</taxon>
        <taxon>Chitinophagaceae</taxon>
        <taxon>Niastella</taxon>
    </lineage>
</organism>
<sequence length="112" mass="13065">MVKYFIYLQERKMAESGVQITAFKTLSAKKALSTQPRMRKEKTQKFRLLPFSLNQVLLLIWGYPGFTPGPGLVRISFADFPYIFRTCLVYVPYISRSFKGTKHVWNTCRTCI</sequence>
<evidence type="ECO:0000313" key="2">
    <source>
        <dbReference type="EMBL" id="OQP63540.1"/>
    </source>
</evidence>
<keyword evidence="1" id="KW-0812">Transmembrane</keyword>
<keyword evidence="1" id="KW-0472">Membrane</keyword>
<evidence type="ECO:0000313" key="3">
    <source>
        <dbReference type="Proteomes" id="UP000192796"/>
    </source>
</evidence>
<comment type="caution">
    <text evidence="2">The sequence shown here is derived from an EMBL/GenBank/DDBJ whole genome shotgun (WGS) entry which is preliminary data.</text>
</comment>
<reference evidence="2 3" key="1">
    <citation type="submission" date="2016-03" db="EMBL/GenBank/DDBJ databases">
        <title>Niastella vici sp. nov., isolated from farmland soil.</title>
        <authorList>
            <person name="Chen L."/>
            <person name="Wang D."/>
            <person name="Yang S."/>
            <person name="Wang G."/>
        </authorList>
    </citation>
    <scope>NUCLEOTIDE SEQUENCE [LARGE SCALE GENOMIC DNA]</scope>
    <source>
        <strain evidence="2 3">DJ57</strain>
    </source>
</reference>
<dbReference type="Proteomes" id="UP000192796">
    <property type="component" value="Unassembled WGS sequence"/>
</dbReference>
<feature type="transmembrane region" description="Helical" evidence="1">
    <location>
        <begin position="46"/>
        <end position="66"/>
    </location>
</feature>